<dbReference type="AlphaFoldDB" id="A0A0C3DMJ0"/>
<keyword evidence="3" id="KW-1185">Reference proteome</keyword>
<sequence>MARTPRIHLWATDQCGLCRLPFPWVAKCSDLDTWQCKFRAGEHNQALYLLGGLPDSPTVFRLYPDDAVDSDGEVIEDGHNGEESKEGLGAEADEDARQFAQTLTFTTASSDSFQLTNVAIYKNLSDWTEVTLDWDRPEIIALVHNRRMCLNQTAFCFHEWCYSILKWKVPHCSKYQIFTLIQSLSPSRAYVTLWQRVTRWHRDWRKRCGLPSPGNSPDLHWLAENFPPSLFPSPIWHLPTELRIQFWEHMGLMTASNAFTCVAKGTSGFVPTLKHPRSRKISLDKGSHLSATMIAIFGAGYIYNLDNGQGSKVIPGEVTQLTFAMDFGGICAIKLLGADWESGWLGQIPNATCVWYGIIRHPGPSVTCIYNGLYCTKILNDRDHQTYQDLWDSPNPPISLADPNASLFDVSRDFFGGWGNFGSDHRASQPRYFSYLSLYNGDDHASGITLYLNGNGTTGLEAHFEGNSQLSGLRSGHPRHFSFGAMERIAYAWLQIGSLDSGPVMLTTTLGRNCSFGPQFRPENVQGIDDFSYRWVRLHGRGCITGLYYEIPSGETPIISQFGITDDGESASRGVQILHHAKCAPPDIRALEPSTKLFLSVAGLRNLKRAEICRVDNRCTGRLLHYFNTPPEVLGQWYTHHLQPECISESGWAGIKNPSRFYFKTFKNRDHQHVSDVSFLPYQIEDGPYHILHVDEHIAWWFSELDDVICHWNGGYVPVPQENLMEQNVREI</sequence>
<dbReference type="HOGENOM" id="CLU_378593_0_0_1"/>
<dbReference type="OrthoDB" id="3552637at2759"/>
<organism evidence="2 3">
    <name type="scientific">Oidiodendron maius (strain Zn)</name>
    <dbReference type="NCBI Taxonomy" id="913774"/>
    <lineage>
        <taxon>Eukaryota</taxon>
        <taxon>Fungi</taxon>
        <taxon>Dikarya</taxon>
        <taxon>Ascomycota</taxon>
        <taxon>Pezizomycotina</taxon>
        <taxon>Leotiomycetes</taxon>
        <taxon>Leotiomycetes incertae sedis</taxon>
        <taxon>Myxotrichaceae</taxon>
        <taxon>Oidiodendron</taxon>
    </lineage>
</organism>
<protein>
    <submittedName>
        <fullName evidence="2">Uncharacterized protein</fullName>
    </submittedName>
</protein>
<dbReference type="Proteomes" id="UP000054321">
    <property type="component" value="Unassembled WGS sequence"/>
</dbReference>
<dbReference type="EMBL" id="KN832874">
    <property type="protein sequence ID" value="KIN03223.1"/>
    <property type="molecule type" value="Genomic_DNA"/>
</dbReference>
<feature type="region of interest" description="Disordered" evidence="1">
    <location>
        <begin position="72"/>
        <end position="91"/>
    </location>
</feature>
<gene>
    <name evidence="2" type="ORF">OIDMADRAFT_53019</name>
</gene>
<reference evidence="3" key="2">
    <citation type="submission" date="2015-01" db="EMBL/GenBank/DDBJ databases">
        <title>Evolutionary Origins and Diversification of the Mycorrhizal Mutualists.</title>
        <authorList>
            <consortium name="DOE Joint Genome Institute"/>
            <consortium name="Mycorrhizal Genomics Consortium"/>
            <person name="Kohler A."/>
            <person name="Kuo A."/>
            <person name="Nagy L.G."/>
            <person name="Floudas D."/>
            <person name="Copeland A."/>
            <person name="Barry K.W."/>
            <person name="Cichocki N."/>
            <person name="Veneault-Fourrey C."/>
            <person name="LaButti K."/>
            <person name="Lindquist E.A."/>
            <person name="Lipzen A."/>
            <person name="Lundell T."/>
            <person name="Morin E."/>
            <person name="Murat C."/>
            <person name="Riley R."/>
            <person name="Ohm R."/>
            <person name="Sun H."/>
            <person name="Tunlid A."/>
            <person name="Henrissat B."/>
            <person name="Grigoriev I.V."/>
            <person name="Hibbett D.S."/>
            <person name="Martin F."/>
        </authorList>
    </citation>
    <scope>NUCLEOTIDE SEQUENCE [LARGE SCALE GENOMIC DNA]</scope>
    <source>
        <strain evidence="3">Zn</strain>
    </source>
</reference>
<accession>A0A0C3DMJ0</accession>
<evidence type="ECO:0000256" key="1">
    <source>
        <dbReference type="SAM" id="MobiDB-lite"/>
    </source>
</evidence>
<dbReference type="InParanoid" id="A0A0C3DMJ0"/>
<reference evidence="2 3" key="1">
    <citation type="submission" date="2014-04" db="EMBL/GenBank/DDBJ databases">
        <authorList>
            <consortium name="DOE Joint Genome Institute"/>
            <person name="Kuo A."/>
            <person name="Martino E."/>
            <person name="Perotto S."/>
            <person name="Kohler A."/>
            <person name="Nagy L.G."/>
            <person name="Floudas D."/>
            <person name="Copeland A."/>
            <person name="Barry K.W."/>
            <person name="Cichocki N."/>
            <person name="Veneault-Fourrey C."/>
            <person name="LaButti K."/>
            <person name="Lindquist E.A."/>
            <person name="Lipzen A."/>
            <person name="Lundell T."/>
            <person name="Morin E."/>
            <person name="Murat C."/>
            <person name="Sun H."/>
            <person name="Tunlid A."/>
            <person name="Henrissat B."/>
            <person name="Grigoriev I.V."/>
            <person name="Hibbett D.S."/>
            <person name="Martin F."/>
            <person name="Nordberg H.P."/>
            <person name="Cantor M.N."/>
            <person name="Hua S.X."/>
        </authorList>
    </citation>
    <scope>NUCLEOTIDE SEQUENCE [LARGE SCALE GENOMIC DNA]</scope>
    <source>
        <strain evidence="2 3">Zn</strain>
    </source>
</reference>
<dbReference type="STRING" id="913774.A0A0C3DMJ0"/>
<feature type="compositionally biased region" description="Basic and acidic residues" evidence="1">
    <location>
        <begin position="76"/>
        <end position="88"/>
    </location>
</feature>
<evidence type="ECO:0000313" key="2">
    <source>
        <dbReference type="EMBL" id="KIN03223.1"/>
    </source>
</evidence>
<evidence type="ECO:0000313" key="3">
    <source>
        <dbReference type="Proteomes" id="UP000054321"/>
    </source>
</evidence>
<name>A0A0C3DMJ0_OIDMZ</name>
<proteinExistence type="predicted"/>